<protein>
    <submittedName>
        <fullName evidence="1">Uncharacterized protein</fullName>
    </submittedName>
</protein>
<comment type="caution">
    <text evidence="1">The sequence shown here is derived from an EMBL/GenBank/DDBJ whole genome shotgun (WGS) entry which is preliminary data.</text>
</comment>
<dbReference type="AlphaFoldDB" id="A0A939EX46"/>
<evidence type="ECO:0000313" key="1">
    <source>
        <dbReference type="EMBL" id="MBO0358207.1"/>
    </source>
</evidence>
<organism evidence="1 2">
    <name type="scientific">Hymenobacter telluris</name>
    <dbReference type="NCBI Taxonomy" id="2816474"/>
    <lineage>
        <taxon>Bacteria</taxon>
        <taxon>Pseudomonadati</taxon>
        <taxon>Bacteroidota</taxon>
        <taxon>Cytophagia</taxon>
        <taxon>Cytophagales</taxon>
        <taxon>Hymenobacteraceae</taxon>
        <taxon>Hymenobacter</taxon>
    </lineage>
</organism>
<gene>
    <name evidence="1" type="ORF">J0X19_09650</name>
</gene>
<dbReference type="EMBL" id="JAFLQZ010000005">
    <property type="protein sequence ID" value="MBO0358207.1"/>
    <property type="molecule type" value="Genomic_DNA"/>
</dbReference>
<dbReference type="Proteomes" id="UP000664144">
    <property type="component" value="Unassembled WGS sequence"/>
</dbReference>
<proteinExistence type="predicted"/>
<name>A0A939EX46_9BACT</name>
<reference evidence="1" key="1">
    <citation type="submission" date="2021-03" db="EMBL/GenBank/DDBJ databases">
        <authorList>
            <person name="Kim M.K."/>
        </authorList>
    </citation>
    <scope>NUCLEOTIDE SEQUENCE</scope>
    <source>
        <strain evidence="1">BT186</strain>
    </source>
</reference>
<keyword evidence="2" id="KW-1185">Reference proteome</keyword>
<sequence>MKMVEYERSLQWVGHLHCPSCRQDNIGWRSSGMSEAFPHFYCSQCSNVFLNRKAQELVYYEATPELLAQIAATLPACPCGGHFTPTAGPKCRWCHHEIPLVRNPVQHLQNPNMVLLDGACLIRDEGEPYQVHIIG</sequence>
<evidence type="ECO:0000313" key="2">
    <source>
        <dbReference type="Proteomes" id="UP000664144"/>
    </source>
</evidence>
<accession>A0A939EX46</accession>